<organism evidence="4 5">
    <name type="scientific">Mytilus galloprovincialis</name>
    <name type="common">Mediterranean mussel</name>
    <dbReference type="NCBI Taxonomy" id="29158"/>
    <lineage>
        <taxon>Eukaryota</taxon>
        <taxon>Metazoa</taxon>
        <taxon>Spiralia</taxon>
        <taxon>Lophotrochozoa</taxon>
        <taxon>Mollusca</taxon>
        <taxon>Bivalvia</taxon>
        <taxon>Autobranchia</taxon>
        <taxon>Pteriomorphia</taxon>
        <taxon>Mytilida</taxon>
        <taxon>Mytiloidea</taxon>
        <taxon>Mytilidae</taxon>
        <taxon>Mytilinae</taxon>
        <taxon>Mytilus</taxon>
    </lineage>
</organism>
<proteinExistence type="predicted"/>
<keyword evidence="5" id="KW-1185">Reference proteome</keyword>
<dbReference type="Pfam" id="PF18738">
    <property type="entry name" value="HEPN_DZIP3"/>
    <property type="match status" value="1"/>
</dbReference>
<dbReference type="Pfam" id="PF12773">
    <property type="entry name" value="DZR"/>
    <property type="match status" value="1"/>
</dbReference>
<evidence type="ECO:0000313" key="4">
    <source>
        <dbReference type="EMBL" id="VDI46015.1"/>
    </source>
</evidence>
<gene>
    <name evidence="4" type="ORF">MGAL_10B040515</name>
</gene>
<dbReference type="AlphaFoldDB" id="A0A8B6F858"/>
<accession>A0A8B6F858</accession>
<comment type="caution">
    <text evidence="4">The sequence shown here is derived from an EMBL/GenBank/DDBJ whole genome shotgun (WGS) entry which is preliminary data.</text>
</comment>
<feature type="region of interest" description="Disordered" evidence="1">
    <location>
        <begin position="386"/>
        <end position="413"/>
    </location>
</feature>
<evidence type="ECO:0000256" key="1">
    <source>
        <dbReference type="SAM" id="MobiDB-lite"/>
    </source>
</evidence>
<feature type="domain" description="DZIP3-like HEPN" evidence="3">
    <location>
        <begin position="72"/>
        <end position="141"/>
    </location>
</feature>
<evidence type="ECO:0000313" key="5">
    <source>
        <dbReference type="Proteomes" id="UP000596742"/>
    </source>
</evidence>
<name>A0A8B6F858_MYTGA</name>
<dbReference type="InterPro" id="IPR041249">
    <property type="entry name" value="HEPN_DZIP3"/>
</dbReference>
<dbReference type="EMBL" id="UYJE01006446">
    <property type="protein sequence ID" value="VDI46015.1"/>
    <property type="molecule type" value="Genomic_DNA"/>
</dbReference>
<reference evidence="4" key="1">
    <citation type="submission" date="2018-11" db="EMBL/GenBank/DDBJ databases">
        <authorList>
            <person name="Alioto T."/>
            <person name="Alioto T."/>
        </authorList>
    </citation>
    <scope>NUCLEOTIDE SEQUENCE</scope>
</reference>
<feature type="domain" description="DZANK-type" evidence="2">
    <location>
        <begin position="333"/>
        <end position="379"/>
    </location>
</feature>
<evidence type="ECO:0000259" key="3">
    <source>
        <dbReference type="Pfam" id="PF18738"/>
    </source>
</evidence>
<evidence type="ECO:0008006" key="6">
    <source>
        <dbReference type="Google" id="ProtNLM"/>
    </source>
</evidence>
<dbReference type="InterPro" id="IPR025874">
    <property type="entry name" value="DZR"/>
</dbReference>
<sequence length="431" mass="49738">METEDKSVGLRRLLQACVVLFEIYPRMLQDMISNNFSSVIKVDEMIKKSGKNFKKHFNPTESRIIDNIRTDGFRKMDSSLLYKLIRHFELVEKPSSGWDNKPKVSAIKQGDDVQRLRSLRNSTFHTLTATMTEQENETFFSVFLQCADRLDRDLKRSQMTENFTEEIKKVKLLDDSNLQPYNKKFEDTEKMQEEASWGNKTHIVELYYKKALREEIENNENKKDGPTHFIVEIIGEVDADTVVEILQQGITLLNERGCKIKVSSVRKGSVVLLVSIGYMAFASTLALQEQMKLFVNRVLGITDIGKWMKRDLRIMLIPIDYIVSLEHDHTIQCEECQVTLKPDAQFCHECGTEIVERQIFCSDCNGAVIEEHNFCPHCGNQRRQDTDAVETTADHNDEHNAHAQNTSKEEVNFEARPAHEIDLLLSYQTCS</sequence>
<dbReference type="Proteomes" id="UP000596742">
    <property type="component" value="Unassembled WGS sequence"/>
</dbReference>
<protein>
    <recommendedName>
        <fullName evidence="6">DZANK-type domain-containing protein</fullName>
    </recommendedName>
</protein>
<evidence type="ECO:0000259" key="2">
    <source>
        <dbReference type="Pfam" id="PF12773"/>
    </source>
</evidence>